<evidence type="ECO:0000259" key="3">
    <source>
        <dbReference type="Pfam" id="PF13505"/>
    </source>
</evidence>
<feature type="domain" description="Outer membrane protein beta-barrel" evidence="3">
    <location>
        <begin position="7"/>
        <end position="184"/>
    </location>
</feature>
<comment type="caution">
    <text evidence="4">The sequence shown here is derived from an EMBL/GenBank/DDBJ whole genome shotgun (WGS) entry which is preliminary data.</text>
</comment>
<dbReference type="EMBL" id="WSQA01000003">
    <property type="protein sequence ID" value="MVZ61523.1"/>
    <property type="molecule type" value="Genomic_DNA"/>
</dbReference>
<dbReference type="Gene3D" id="2.40.160.20">
    <property type="match status" value="1"/>
</dbReference>
<feature type="signal peptide" evidence="2">
    <location>
        <begin position="1"/>
        <end position="20"/>
    </location>
</feature>
<name>A0A6N8KVP2_9SPHI</name>
<evidence type="ECO:0000313" key="5">
    <source>
        <dbReference type="Proteomes" id="UP000435036"/>
    </source>
</evidence>
<dbReference type="InterPro" id="IPR027385">
    <property type="entry name" value="Beta-barrel_OMP"/>
</dbReference>
<evidence type="ECO:0000256" key="2">
    <source>
        <dbReference type="SAM" id="SignalP"/>
    </source>
</evidence>
<dbReference type="InterPro" id="IPR011250">
    <property type="entry name" value="OMP/PagP_B-barrel"/>
</dbReference>
<dbReference type="OrthoDB" id="945117at2"/>
<sequence>MKKLLLTLTAATAISFAANAQTEQGKFILGGQVGFAGETVKDSDVKSNGFSIVPQVGYFVADNIAVGTGVGYKWDKKENSSNTESTNSAFVLAPYGRMYSKNEGPVKFFGQLTVPMSWGTSKTDDTKTGTTANYGVELAPGIAYFPTSNIGIELKVRGLYYNNSTREDKLVDNKVTTNQYGLDVNSLAPTLGVQFHF</sequence>
<keyword evidence="1 2" id="KW-0732">Signal</keyword>
<feature type="chain" id="PRO_5027085226" evidence="2">
    <location>
        <begin position="21"/>
        <end position="197"/>
    </location>
</feature>
<gene>
    <name evidence="4" type="ORF">GQF63_05770</name>
</gene>
<keyword evidence="5" id="KW-1185">Reference proteome</keyword>
<dbReference type="SUPFAM" id="SSF56925">
    <property type="entry name" value="OMPA-like"/>
    <property type="match status" value="1"/>
</dbReference>
<accession>A0A6N8KVP2</accession>
<dbReference type="AlphaFoldDB" id="A0A6N8KVP2"/>
<evidence type="ECO:0000256" key="1">
    <source>
        <dbReference type="ARBA" id="ARBA00022729"/>
    </source>
</evidence>
<protein>
    <submittedName>
        <fullName evidence="4">Outer membrane beta-barrel protein</fullName>
    </submittedName>
</protein>
<evidence type="ECO:0000313" key="4">
    <source>
        <dbReference type="EMBL" id="MVZ61523.1"/>
    </source>
</evidence>
<organism evidence="4 5">
    <name type="scientific">Sphingobacterium humi</name>
    <dbReference type="NCBI Taxonomy" id="1796905"/>
    <lineage>
        <taxon>Bacteria</taxon>
        <taxon>Pseudomonadati</taxon>
        <taxon>Bacteroidota</taxon>
        <taxon>Sphingobacteriia</taxon>
        <taxon>Sphingobacteriales</taxon>
        <taxon>Sphingobacteriaceae</taxon>
        <taxon>Sphingobacterium</taxon>
    </lineage>
</organism>
<dbReference type="Proteomes" id="UP000435036">
    <property type="component" value="Unassembled WGS sequence"/>
</dbReference>
<reference evidence="4 5" key="1">
    <citation type="submission" date="2019-12" db="EMBL/GenBank/DDBJ databases">
        <authorList>
            <person name="Dong K."/>
        </authorList>
    </citation>
    <scope>NUCLEOTIDE SEQUENCE [LARGE SCALE GENOMIC DNA]</scope>
    <source>
        <strain evidence="4 5">JCM 31225</strain>
    </source>
</reference>
<dbReference type="Pfam" id="PF13505">
    <property type="entry name" value="OMP_b-brl"/>
    <property type="match status" value="1"/>
</dbReference>
<proteinExistence type="predicted"/>
<dbReference type="RefSeq" id="WP_160368187.1">
    <property type="nucleotide sequence ID" value="NZ_WSQA01000003.1"/>
</dbReference>